<dbReference type="PANTHER" id="PTHR10502:SF102">
    <property type="entry name" value="ANNEXIN B11"/>
    <property type="match status" value="1"/>
</dbReference>
<keyword evidence="3" id="KW-0041">Annexin</keyword>
<dbReference type="PRINTS" id="PR01813">
    <property type="entry name" value="ANNEXINFUNGI"/>
</dbReference>
<feature type="non-terminal residue" evidence="5">
    <location>
        <position position="1"/>
    </location>
</feature>
<organism evidence="5 6">
    <name type="scientific">Cryomyces antarcticus</name>
    <dbReference type="NCBI Taxonomy" id="329879"/>
    <lineage>
        <taxon>Eukaryota</taxon>
        <taxon>Fungi</taxon>
        <taxon>Dikarya</taxon>
        <taxon>Ascomycota</taxon>
        <taxon>Pezizomycotina</taxon>
        <taxon>Dothideomycetes</taxon>
        <taxon>Dothideomycetes incertae sedis</taxon>
        <taxon>Cryomyces</taxon>
    </lineage>
</organism>
<dbReference type="PANTHER" id="PTHR10502">
    <property type="entry name" value="ANNEXIN"/>
    <property type="match status" value="1"/>
</dbReference>
<dbReference type="PROSITE" id="PS51897">
    <property type="entry name" value="ANNEXIN_2"/>
    <property type="match status" value="4"/>
</dbReference>
<dbReference type="EMBL" id="JAVRRA010000784">
    <property type="protein sequence ID" value="KAK5284607.1"/>
    <property type="molecule type" value="Genomic_DNA"/>
</dbReference>
<accession>A0ABR0M7B7</accession>
<evidence type="ECO:0000313" key="5">
    <source>
        <dbReference type="EMBL" id="KAK5284607.1"/>
    </source>
</evidence>
<evidence type="ECO:0000256" key="4">
    <source>
        <dbReference type="SAM" id="MobiDB-lite"/>
    </source>
</evidence>
<comment type="caution">
    <text evidence="5">The sequence shown here is derived from an EMBL/GenBank/DDBJ whole genome shotgun (WGS) entry which is preliminary data.</text>
</comment>
<dbReference type="InterPro" id="IPR037104">
    <property type="entry name" value="Annexin_sf"/>
</dbReference>
<evidence type="ECO:0000256" key="1">
    <source>
        <dbReference type="ARBA" id="ARBA00007831"/>
    </source>
</evidence>
<proteinExistence type="inferred from homology"/>
<keyword evidence="2" id="KW-0677">Repeat</keyword>
<reference evidence="5 6" key="1">
    <citation type="submission" date="2023-08" db="EMBL/GenBank/DDBJ databases">
        <title>Black Yeasts Isolated from many extreme environments.</title>
        <authorList>
            <person name="Coleine C."/>
            <person name="Stajich J.E."/>
            <person name="Selbmann L."/>
        </authorList>
    </citation>
    <scope>NUCLEOTIDE SEQUENCE [LARGE SCALE GENOMIC DNA]</scope>
    <source>
        <strain evidence="5 6">CCFEE 536</strain>
    </source>
</reference>
<dbReference type="Proteomes" id="UP001357485">
    <property type="component" value="Unassembled WGS sequence"/>
</dbReference>
<name>A0ABR0M7B7_9PEZI</name>
<protein>
    <recommendedName>
        <fullName evidence="7">Annexin</fullName>
    </recommendedName>
</protein>
<feature type="compositionally biased region" description="Pro residues" evidence="4">
    <location>
        <begin position="18"/>
        <end position="35"/>
    </location>
</feature>
<dbReference type="InterPro" id="IPR018502">
    <property type="entry name" value="Annexin_repeat"/>
</dbReference>
<keyword evidence="6" id="KW-1185">Reference proteome</keyword>
<dbReference type="Gene3D" id="1.10.220.10">
    <property type="entry name" value="Annexin"/>
    <property type="match status" value="4"/>
</dbReference>
<feature type="compositionally biased region" description="Low complexity" evidence="4">
    <location>
        <begin position="1"/>
        <end position="17"/>
    </location>
</feature>
<evidence type="ECO:0008006" key="7">
    <source>
        <dbReference type="Google" id="ProtNLM"/>
    </source>
</evidence>
<evidence type="ECO:0000256" key="2">
    <source>
        <dbReference type="ARBA" id="ARBA00022737"/>
    </source>
</evidence>
<evidence type="ECO:0000256" key="3">
    <source>
        <dbReference type="ARBA" id="ARBA00023216"/>
    </source>
</evidence>
<evidence type="ECO:0000313" key="6">
    <source>
        <dbReference type="Proteomes" id="UP001357485"/>
    </source>
</evidence>
<dbReference type="SUPFAM" id="SSF47874">
    <property type="entry name" value="Annexin"/>
    <property type="match status" value="1"/>
</dbReference>
<dbReference type="SMART" id="SM00335">
    <property type="entry name" value="ANX"/>
    <property type="match status" value="4"/>
</dbReference>
<dbReference type="InterPro" id="IPR001464">
    <property type="entry name" value="Annexin"/>
</dbReference>
<sequence>PPYPPQGGYHPQGGYPPQGYPPQQQPYGAPPPPQGHSPYPSQGGYPPPQQPYGAPPQQAPYPPQGPPPGQYGAPPRPPQQPYGAPAPYMQPTPPSPGYIPGQVAPVDMSREAEGVRAAMKGLGTNEKQLIAILSRLDPVQMNALRNTYHTRFMRDLLNDLEKETSGYFRDGLMALARGPLGQDVYNVNKAIKGLGTKEAILNDVLLSRSNADLNAIKQEYQRVYRKPLEADVAGDLSMKTERLFSMVLAARRAEESTPVNPADIERDVTELYRATEARTAGTDQVAVCQILASHSDGQIRALSQAYAAKYHRPLAAVLAKNFTGHMEAALASMLRAAEDATKHDADLLEAAMKGMGTKDDLLVNRVVRCHWNRAHMQQVKAAYKHFYKTELARRIEGETKGDYEKLMLACIA</sequence>
<dbReference type="PRINTS" id="PR00196">
    <property type="entry name" value="ANNEXIN"/>
</dbReference>
<gene>
    <name evidence="5" type="ORF">LTR16_005144</name>
</gene>
<feature type="region of interest" description="Disordered" evidence="4">
    <location>
        <begin position="1"/>
        <end position="96"/>
    </location>
</feature>
<feature type="compositionally biased region" description="Pro residues" evidence="4">
    <location>
        <begin position="45"/>
        <end position="80"/>
    </location>
</feature>
<comment type="similarity">
    <text evidence="1">Belongs to the annexin family.</text>
</comment>
<dbReference type="Pfam" id="PF00191">
    <property type="entry name" value="Annexin"/>
    <property type="match status" value="4"/>
</dbReference>
<dbReference type="InterPro" id="IPR009117">
    <property type="entry name" value="ANX14"/>
</dbReference>